<evidence type="ECO:0000313" key="2">
    <source>
        <dbReference type="EMBL" id="QQG45730.1"/>
    </source>
</evidence>
<dbReference type="SUPFAM" id="SSF52402">
    <property type="entry name" value="Adenine nucleotide alpha hydrolases-like"/>
    <property type="match status" value="1"/>
</dbReference>
<dbReference type="PROSITE" id="PS50052">
    <property type="entry name" value="GUANYLATE_KINASE_2"/>
    <property type="match status" value="1"/>
</dbReference>
<name>A0A7T5UR28_9BACT</name>
<dbReference type="EMBL" id="CP066690">
    <property type="protein sequence ID" value="QQG45730.1"/>
    <property type="molecule type" value="Genomic_DNA"/>
</dbReference>
<dbReference type="InterPro" id="IPR027417">
    <property type="entry name" value="P-loop_NTPase"/>
</dbReference>
<gene>
    <name evidence="2" type="ORF">HYW89_02420</name>
</gene>
<reference evidence="2 3" key="1">
    <citation type="submission" date="2020-07" db="EMBL/GenBank/DDBJ databases">
        <title>Huge and variable diversity of episymbiotic CPR bacteria and DPANN archaea in groundwater ecosystems.</title>
        <authorList>
            <person name="He C.Y."/>
            <person name="Keren R."/>
            <person name="Whittaker M."/>
            <person name="Farag I.F."/>
            <person name="Doudna J."/>
            <person name="Cate J.H.D."/>
            <person name="Banfield J.F."/>
        </authorList>
    </citation>
    <scope>NUCLEOTIDE SEQUENCE [LARGE SCALE GENOMIC DNA]</scope>
    <source>
        <strain evidence="2">NC_groundwater_541_Ag_S-0.1um_46_50</strain>
    </source>
</reference>
<dbReference type="InterPro" id="IPR008144">
    <property type="entry name" value="Guanylate_kin-like_dom"/>
</dbReference>
<organism evidence="2 3">
    <name type="scientific">Candidatus Sungiibacteriota bacterium</name>
    <dbReference type="NCBI Taxonomy" id="2750080"/>
    <lineage>
        <taxon>Bacteria</taxon>
        <taxon>Candidatus Sungiibacteriota</taxon>
    </lineage>
</organism>
<dbReference type="InterPro" id="IPR014729">
    <property type="entry name" value="Rossmann-like_a/b/a_fold"/>
</dbReference>
<dbReference type="AlphaFoldDB" id="A0A7T5UR28"/>
<dbReference type="Proteomes" id="UP000595618">
    <property type="component" value="Chromosome"/>
</dbReference>
<evidence type="ECO:0000313" key="3">
    <source>
        <dbReference type="Proteomes" id="UP000595618"/>
    </source>
</evidence>
<evidence type="ECO:0000259" key="1">
    <source>
        <dbReference type="PROSITE" id="PS50052"/>
    </source>
</evidence>
<protein>
    <submittedName>
        <fullName evidence="2">AAA family ATPase</fullName>
    </submittedName>
</protein>
<feature type="domain" description="Guanylate kinase-like" evidence="1">
    <location>
        <begin position="8"/>
        <end position="208"/>
    </location>
</feature>
<sequence length="539" mass="61838">MTRQKMKYKGIAVFGAPGSGKTTIAKLFLISFPRAKHIEAFDTVINPAASIKERLPENENGFIQQINKIFGTKIDKKISREKARNFFSYLKNRYSSAVIAKTIINIHQERFPGKFIVIAGIRGYRNSTFFKKNGYLVVYLKTPDKHLSARVSKRESFSQKDAEKERQIEERLFSTNKVEKIAHLSFNTAVTKQKEIVAQIRALVEVVECKKCVNTSTNLSNTIGKSGLCDVCERYVKNFSKTPLLKELKFLLSLKNSGKGKYDAMVGISGGKDSTATLYETKSMGFTPLAFSLDTHYYPKHIFPRAKQVAKRLSVDYEKIDARKYMRPVDRACFKKTADLYAEHDSLELKEKFRKWYVEGRRHYSIKCQHTIPFVRTCQLCRRLIVRAYYGEAQKHGVNVIILGINEWAGLSQDSESKKFVFSAIRKLQPFKNKPPVYIVHLPFLLQRKIKDTGKILRKLGWKIPRGERLIESNANSCLFAKAAENKARRMLGFHPDATRLAREVTVGFISKKQARLALEKIHNYNKSVRQVLKEAEII</sequence>
<accession>A0A7T5UR28</accession>
<dbReference type="Gene3D" id="3.40.50.300">
    <property type="entry name" value="P-loop containing nucleotide triphosphate hydrolases"/>
    <property type="match status" value="1"/>
</dbReference>
<dbReference type="SUPFAM" id="SSF52540">
    <property type="entry name" value="P-loop containing nucleoside triphosphate hydrolases"/>
    <property type="match status" value="1"/>
</dbReference>
<proteinExistence type="predicted"/>
<dbReference type="Gene3D" id="3.40.50.620">
    <property type="entry name" value="HUPs"/>
    <property type="match status" value="1"/>
</dbReference>